<protein>
    <submittedName>
        <fullName evidence="2">Uncharacterized protein</fullName>
    </submittedName>
</protein>
<evidence type="ECO:0000256" key="1">
    <source>
        <dbReference type="SAM" id="MobiDB-lite"/>
    </source>
</evidence>
<feature type="region of interest" description="Disordered" evidence="1">
    <location>
        <begin position="1079"/>
        <end position="1098"/>
    </location>
</feature>
<gene>
    <name evidence="2" type="ORF">PLEPLA_LOCUS49036</name>
</gene>
<name>A0A9N7ZEH8_PLEPL</name>
<feature type="region of interest" description="Disordered" evidence="1">
    <location>
        <begin position="1321"/>
        <end position="1346"/>
    </location>
</feature>
<feature type="region of interest" description="Disordered" evidence="1">
    <location>
        <begin position="28"/>
        <end position="79"/>
    </location>
</feature>
<proteinExistence type="predicted"/>
<evidence type="ECO:0000313" key="2">
    <source>
        <dbReference type="EMBL" id="CAB1461161.1"/>
    </source>
</evidence>
<accession>A0A9N7ZEH8</accession>
<reference evidence="2" key="1">
    <citation type="submission" date="2020-03" db="EMBL/GenBank/DDBJ databases">
        <authorList>
            <person name="Weist P."/>
        </authorList>
    </citation>
    <scope>NUCLEOTIDE SEQUENCE</scope>
</reference>
<organism evidence="2 3">
    <name type="scientific">Pleuronectes platessa</name>
    <name type="common">European plaice</name>
    <dbReference type="NCBI Taxonomy" id="8262"/>
    <lineage>
        <taxon>Eukaryota</taxon>
        <taxon>Metazoa</taxon>
        <taxon>Chordata</taxon>
        <taxon>Craniata</taxon>
        <taxon>Vertebrata</taxon>
        <taxon>Euteleostomi</taxon>
        <taxon>Actinopterygii</taxon>
        <taxon>Neopterygii</taxon>
        <taxon>Teleostei</taxon>
        <taxon>Neoteleostei</taxon>
        <taxon>Acanthomorphata</taxon>
        <taxon>Carangaria</taxon>
        <taxon>Pleuronectiformes</taxon>
        <taxon>Pleuronectoidei</taxon>
        <taxon>Pleuronectidae</taxon>
        <taxon>Pleuronectes</taxon>
    </lineage>
</organism>
<dbReference type="Proteomes" id="UP001153269">
    <property type="component" value="Unassembled WGS sequence"/>
</dbReference>
<sequence>MSCLTIHLLEGTTVHRLDHFLPPEERNVHIDKDNSSAPRVTTELPKSETSVEETEASPLTTAESEPPAVFNDEEEQDDGPAAAVVDVAAPLETTSTAAVVHLSEFLFKAADAVLNSSIALQESGASVALHDETSVVFVLFNVALDLYTFAAEFNNEEDQEEIGPAAAVLDIAASLDMTSKIAASQVAKVLYNAAYVVHNAMAELERTCPSSIVSDVATSLDMTKYYGCVPDVAASPDETSAAAGFNNEGEQDDIGRAAAVLDVAASLDMTNVAALPAETIAAAVLQLYKILFEAADAVFNSSVALQQTGLTVALFDTAAAAFNTTALQDETSVSAVFNLALHLYDAARALQNISAALESTSSSAVCNIGETWYNAAVYINDAAAALHEASPAGTVFETAVAVLDVTVAVDANSAQAWLPVVEAVFNDGEEQDEIGPAAAVLDVAASLDTTTAKSLLSTAVALQKALAEQERTSPTSILSNAAPLRDETSAAAVLHLSGGLLKAAEDVSDSSVAWYQSVSAVAVFDTELPKSETNVEETEASPLTTAESEPPAVFNDEEVQDDGPAAAVVDVAAPLETTSAAAGSHLSEFLFKAADAVLNSSIALQESGASVALHDETSVVFVLFNVALDLYTFAAEFNDEEDQEEIGPAAAELDIAASLDMTSKIAASQAAKVLYNAADVVHNAMAELERTCPSSIVSDVATSLDMTSTKAVSQVASALFHAADAVHNAIAELERTCPSFILSDVAASPDETSAAAGFNNEGEQDDIGRAAAVLDVAASLDMTSTTAVSQVASALYNAAHSVHHTISVLEKISPSSICPDVAALPAETIAAAVLQLYKILFEAADAVFNSSVALQQTGLTVALFDTAAAAFNTTALQDETSVSAVFNLALHLYDAARALQNISAALESTSSSAVCNIGETWYNAAVYINDAAAALHEASPAGTVFETAVAVLDVTVAVDANSAQAWLPVVEAVFNDGEEQDEIGHAAAVLDVAASLDTTTAKSLLSTAVALQKALAEQERTNPTSILSNAAPVRDETSAAAVLHLSGGLLKAAEDVSDSSVAWYQSVSAVAVFETELPKSETSIDETEASPLTTAESEPPAVFNDEEEQDDGPAAAVVDAAAPLETTSAEAVLIAAVAVHNAMAELERTCPSSILSGAAAPPGTTSAAAVLHLSEGLLKAAEAVSDSSVALNKTGSAVAVFDTAAAAFNASALHDNTIVGFMFKVALHLNSAKDALKNVSAALESTSAKSVSNVNTTWYDAAVALNNAAAVLHGARAARAVFGAAVPFLDVKLTLDESGAEEFPPVAKTLFDGAGDSFRGIVPQREQPSRNPRRRRRSTLVTPCEY</sequence>
<comment type="caution">
    <text evidence="2">The sequence shown here is derived from an EMBL/GenBank/DDBJ whole genome shotgun (WGS) entry which is preliminary data.</text>
</comment>
<evidence type="ECO:0000313" key="3">
    <source>
        <dbReference type="Proteomes" id="UP001153269"/>
    </source>
</evidence>
<keyword evidence="3" id="KW-1185">Reference proteome</keyword>
<dbReference type="EMBL" id="CADEAL010004512">
    <property type="protein sequence ID" value="CAB1461161.1"/>
    <property type="molecule type" value="Genomic_DNA"/>
</dbReference>